<dbReference type="InterPro" id="IPR006127">
    <property type="entry name" value="ZnuA-like"/>
</dbReference>
<comment type="subcellular location">
    <subcellularLocation>
        <location evidence="1">Cell envelope</location>
    </subcellularLocation>
</comment>
<dbReference type="GO" id="GO:0030313">
    <property type="term" value="C:cell envelope"/>
    <property type="evidence" value="ECO:0007669"/>
    <property type="project" value="UniProtKB-SubCell"/>
</dbReference>
<dbReference type="PANTHER" id="PTHR42953:SF1">
    <property type="entry name" value="METAL-BINDING PROTEIN HI_0362-RELATED"/>
    <property type="match status" value="1"/>
</dbReference>
<dbReference type="GO" id="GO:0046872">
    <property type="term" value="F:metal ion binding"/>
    <property type="evidence" value="ECO:0007669"/>
    <property type="project" value="UniProtKB-KW"/>
</dbReference>
<protein>
    <submittedName>
        <fullName evidence="5">ABC transporter substrate-binding protein</fullName>
    </submittedName>
</protein>
<dbReference type="Gene3D" id="3.40.50.1980">
    <property type="entry name" value="Nitrogenase molybdenum iron protein domain"/>
    <property type="match status" value="2"/>
</dbReference>
<dbReference type="RefSeq" id="WP_117003808.1">
    <property type="nucleotide sequence ID" value="NZ_BMJS01000043.1"/>
</dbReference>
<dbReference type="PANTHER" id="PTHR42953">
    <property type="entry name" value="HIGH-AFFINITY ZINC UPTAKE SYSTEM PROTEIN ZNUA-RELATED"/>
    <property type="match status" value="1"/>
</dbReference>
<gene>
    <name evidence="5" type="ORF">GCM10010995_25090</name>
</gene>
<dbReference type="Proteomes" id="UP000636949">
    <property type="component" value="Unassembled WGS sequence"/>
</dbReference>
<accession>A0A8J2Z6K2</accession>
<reference evidence="5" key="2">
    <citation type="submission" date="2020-09" db="EMBL/GenBank/DDBJ databases">
        <authorList>
            <person name="Sun Q."/>
            <person name="Zhou Y."/>
        </authorList>
    </citation>
    <scope>NUCLEOTIDE SEQUENCE</scope>
    <source>
        <strain evidence="5">CGMCC 1.15758</strain>
    </source>
</reference>
<keyword evidence="2" id="KW-0813">Transport</keyword>
<name>A0A8J2Z6K2_9GAMM</name>
<comment type="caution">
    <text evidence="5">The sequence shown here is derived from an EMBL/GenBank/DDBJ whole genome shotgun (WGS) entry which is preliminary data.</text>
</comment>
<dbReference type="OrthoDB" id="5296019at2"/>
<sequence length="305" mass="34737">MLNKYLNQIFMIPLFLLLLLGQGNSSIKVVAAENFYGNIAELIGKEHIKSKSILNNPNIDPHLFTISAKEAVMIKQAQVIIYNGADYDLWIKPLLNTLDSKQDVIIIDVSKLLGVKKGDNPHIWYNPETFLLLAKELATVFSQIDPQHKKFFEENLIHFKERYKDLYRKINKLRGLLNGMNVSATEPVVGYMSDALGLKMHGQKLQCCMMNHAEISPKMLAEYHDLFKHNQIKVIFYNHQVTNNVSKNILLLAKRYNIPIIGVFETMPSNCDAISWLHSVLDEISDKVLLTDAVNLNANKKSNSD</sequence>
<evidence type="ECO:0000256" key="1">
    <source>
        <dbReference type="ARBA" id="ARBA00004196"/>
    </source>
</evidence>
<proteinExistence type="predicted"/>
<dbReference type="AlphaFoldDB" id="A0A8J2Z6K2"/>
<keyword evidence="4" id="KW-0732">Signal</keyword>
<evidence type="ECO:0000313" key="5">
    <source>
        <dbReference type="EMBL" id="GGG06559.1"/>
    </source>
</evidence>
<evidence type="ECO:0000256" key="3">
    <source>
        <dbReference type="ARBA" id="ARBA00022723"/>
    </source>
</evidence>
<dbReference type="Pfam" id="PF01297">
    <property type="entry name" value="ZnuA"/>
    <property type="match status" value="1"/>
</dbReference>
<dbReference type="EMBL" id="BMJS01000043">
    <property type="protein sequence ID" value="GGG06559.1"/>
    <property type="molecule type" value="Genomic_DNA"/>
</dbReference>
<dbReference type="SUPFAM" id="SSF53807">
    <property type="entry name" value="Helical backbone' metal receptor"/>
    <property type="match status" value="1"/>
</dbReference>
<evidence type="ECO:0000256" key="2">
    <source>
        <dbReference type="ARBA" id="ARBA00022448"/>
    </source>
</evidence>
<keyword evidence="6" id="KW-1185">Reference proteome</keyword>
<reference evidence="5" key="1">
    <citation type="journal article" date="2014" name="Int. J. Syst. Evol. Microbiol.">
        <title>Complete genome sequence of Corynebacterium casei LMG S-19264T (=DSM 44701T), isolated from a smear-ripened cheese.</title>
        <authorList>
            <consortium name="US DOE Joint Genome Institute (JGI-PGF)"/>
            <person name="Walter F."/>
            <person name="Albersmeier A."/>
            <person name="Kalinowski J."/>
            <person name="Ruckert C."/>
        </authorList>
    </citation>
    <scope>NUCLEOTIDE SEQUENCE</scope>
    <source>
        <strain evidence="5">CGMCC 1.15758</strain>
    </source>
</reference>
<dbReference type="InterPro" id="IPR050492">
    <property type="entry name" value="Bact_metal-bind_prot9"/>
</dbReference>
<evidence type="ECO:0000256" key="4">
    <source>
        <dbReference type="ARBA" id="ARBA00022729"/>
    </source>
</evidence>
<organism evidence="5 6">
    <name type="scientific">Cysteiniphilum litorale</name>
    <dbReference type="NCBI Taxonomy" id="2056700"/>
    <lineage>
        <taxon>Bacteria</taxon>
        <taxon>Pseudomonadati</taxon>
        <taxon>Pseudomonadota</taxon>
        <taxon>Gammaproteobacteria</taxon>
        <taxon>Thiotrichales</taxon>
        <taxon>Fastidiosibacteraceae</taxon>
        <taxon>Cysteiniphilum</taxon>
    </lineage>
</organism>
<evidence type="ECO:0000313" key="6">
    <source>
        <dbReference type="Proteomes" id="UP000636949"/>
    </source>
</evidence>
<keyword evidence="3" id="KW-0479">Metal-binding</keyword>
<dbReference type="GO" id="GO:0030001">
    <property type="term" value="P:metal ion transport"/>
    <property type="evidence" value="ECO:0007669"/>
    <property type="project" value="InterPro"/>
</dbReference>